<evidence type="ECO:0000256" key="2">
    <source>
        <dbReference type="ARBA" id="ARBA00023015"/>
    </source>
</evidence>
<protein>
    <submittedName>
        <fullName evidence="5">Uncharacterized protein</fullName>
    </submittedName>
</protein>
<comment type="caution">
    <text evidence="5">The sequence shown here is derived from an EMBL/GenBank/DDBJ whole genome shotgun (WGS) entry which is preliminary data.</text>
</comment>
<dbReference type="EMBL" id="CM004389">
    <property type="protein sequence ID" value="OAY54812.1"/>
    <property type="molecule type" value="Genomic_DNA"/>
</dbReference>
<feature type="compositionally biased region" description="Low complexity" evidence="4">
    <location>
        <begin position="79"/>
        <end position="102"/>
    </location>
</feature>
<reference evidence="6" key="1">
    <citation type="journal article" date="2016" name="Nat. Biotechnol.">
        <title>Sequencing wild and cultivated cassava and related species reveals extensive interspecific hybridization and genetic diversity.</title>
        <authorList>
            <person name="Bredeson J.V."/>
            <person name="Lyons J.B."/>
            <person name="Prochnik S.E."/>
            <person name="Wu G.A."/>
            <person name="Ha C.M."/>
            <person name="Edsinger-Gonzales E."/>
            <person name="Grimwood J."/>
            <person name="Schmutz J."/>
            <person name="Rabbi I.Y."/>
            <person name="Egesi C."/>
            <person name="Nauluvula P."/>
            <person name="Lebot V."/>
            <person name="Ndunguru J."/>
            <person name="Mkamilo G."/>
            <person name="Bart R.S."/>
            <person name="Setter T.L."/>
            <person name="Gleadow R.M."/>
            <person name="Kulakow P."/>
            <person name="Ferguson M.E."/>
            <person name="Rounsley S."/>
            <person name="Rokhsar D.S."/>
        </authorList>
    </citation>
    <scope>NUCLEOTIDE SEQUENCE [LARGE SCALE GENOMIC DNA]</scope>
    <source>
        <strain evidence="6">cv. AM560-2</strain>
    </source>
</reference>
<proteinExistence type="predicted"/>
<keyword evidence="6" id="KW-1185">Reference proteome</keyword>
<keyword evidence="2" id="KW-0805">Transcription regulation</keyword>
<dbReference type="Proteomes" id="UP000091857">
    <property type="component" value="Chromosome 3"/>
</dbReference>
<dbReference type="Gramene" id="Manes.03G103501.5.v8.1">
    <property type="protein sequence ID" value="Manes.03G103501.5.v8.1.CDS"/>
    <property type="gene ID" value="Manes.03G103501.v8.1"/>
</dbReference>
<feature type="compositionally biased region" description="Basic residues" evidence="4">
    <location>
        <begin position="30"/>
        <end position="40"/>
    </location>
</feature>
<dbReference type="PANTHER" id="PTHR33388">
    <property type="entry name" value="OS01G0212500 PROTEIN"/>
    <property type="match status" value="1"/>
</dbReference>
<evidence type="ECO:0000313" key="6">
    <source>
        <dbReference type="Proteomes" id="UP000091857"/>
    </source>
</evidence>
<sequence>MDQEEETQKCGNSNNNGGGCGVNIGNIGRSSKKQKQKKVPQRGLGVAQLEKIRLEEQQKKDGSTILTSASSSPPPPKPSNLSPSVPIPNYQSYSASSASSPNSILRPQNIDTLVHSLGWQSVSVQGHGNMPKLWNSCDFNLEKDTAYGIHPELSFRSSFNLPFQSNSIWPLPSLMQRAQYQPPLPPAAASSMVNVPSSSSSSLQILHVELPSNQSYYGNYTPIWPEEENVVGLKRPYPFALDNPPGPSFPCKFPPVVRPIGRSDESASFANGGTFNFIPANSNFREGPSCSDSISEPKPNSKKIIDGFSSGDFLTLGLPTATSTRPNSNLKPPSASLAIRNYGNFDFDSLPYQVSMEDPSIEQGPSVPNQLQHYCSFLPPATVQIGQPTKTISNCSGDEVVEENLDLSLKL</sequence>
<feature type="region of interest" description="Disordered" evidence="4">
    <location>
        <begin position="1"/>
        <end position="102"/>
    </location>
</feature>
<dbReference type="GO" id="GO:0003700">
    <property type="term" value="F:DNA-binding transcription factor activity"/>
    <property type="evidence" value="ECO:0007669"/>
    <property type="project" value="InterPro"/>
</dbReference>
<gene>
    <name evidence="5" type="ORF">MANES_03G103501v8</name>
</gene>
<evidence type="ECO:0000256" key="3">
    <source>
        <dbReference type="ARBA" id="ARBA00023163"/>
    </source>
</evidence>
<feature type="compositionally biased region" description="Basic and acidic residues" evidence="4">
    <location>
        <begin position="50"/>
        <end position="62"/>
    </location>
</feature>
<accession>A0A2C9W7S7</accession>
<evidence type="ECO:0000313" key="5">
    <source>
        <dbReference type="EMBL" id="OAY54812.1"/>
    </source>
</evidence>
<dbReference type="InterPro" id="IPR040356">
    <property type="entry name" value="SPEAR"/>
</dbReference>
<organism evidence="5 6">
    <name type="scientific">Manihot esculenta</name>
    <name type="common">Cassava</name>
    <name type="synonym">Jatropha manihot</name>
    <dbReference type="NCBI Taxonomy" id="3983"/>
    <lineage>
        <taxon>Eukaryota</taxon>
        <taxon>Viridiplantae</taxon>
        <taxon>Streptophyta</taxon>
        <taxon>Embryophyta</taxon>
        <taxon>Tracheophyta</taxon>
        <taxon>Spermatophyta</taxon>
        <taxon>Magnoliopsida</taxon>
        <taxon>eudicotyledons</taxon>
        <taxon>Gunneridae</taxon>
        <taxon>Pentapetalae</taxon>
        <taxon>rosids</taxon>
        <taxon>fabids</taxon>
        <taxon>Malpighiales</taxon>
        <taxon>Euphorbiaceae</taxon>
        <taxon>Crotonoideae</taxon>
        <taxon>Manihoteae</taxon>
        <taxon>Manihot</taxon>
    </lineage>
</organism>
<dbReference type="PANTHER" id="PTHR33388:SF1">
    <property type="entry name" value="PROTEIN SPEAR2"/>
    <property type="match status" value="1"/>
</dbReference>
<dbReference type="OrthoDB" id="1926221at2759"/>
<dbReference type="STRING" id="3983.A0A2C9W7S7"/>
<keyword evidence="1" id="KW-0678">Repressor</keyword>
<evidence type="ECO:0000256" key="1">
    <source>
        <dbReference type="ARBA" id="ARBA00022491"/>
    </source>
</evidence>
<keyword evidence="3" id="KW-0804">Transcription</keyword>
<evidence type="ECO:0000256" key="4">
    <source>
        <dbReference type="SAM" id="MobiDB-lite"/>
    </source>
</evidence>
<dbReference type="AlphaFoldDB" id="A0A2C9W7S7"/>
<name>A0A2C9W7S7_MANES</name>